<dbReference type="Gene3D" id="3.30.70.3090">
    <property type="entry name" value="ORF SCO4226, nickel-binding ferredoxin-like monomer"/>
    <property type="match status" value="1"/>
</dbReference>
<evidence type="ECO:0008006" key="2">
    <source>
        <dbReference type="Google" id="ProtNLM"/>
    </source>
</evidence>
<dbReference type="EMBL" id="CADCWL010000045">
    <property type="protein sequence ID" value="CAA9554606.1"/>
    <property type="molecule type" value="Genomic_DNA"/>
</dbReference>
<organism evidence="1">
    <name type="scientific">uncultured Thermomicrobiales bacterium</name>
    <dbReference type="NCBI Taxonomy" id="1645740"/>
    <lineage>
        <taxon>Bacteria</taxon>
        <taxon>Pseudomonadati</taxon>
        <taxon>Thermomicrobiota</taxon>
        <taxon>Thermomicrobia</taxon>
        <taxon>Thermomicrobiales</taxon>
        <taxon>environmental samples</taxon>
    </lineage>
</organism>
<protein>
    <recommendedName>
        <fullName evidence="2">DUF4242 domain-containing protein</fullName>
    </recommendedName>
</protein>
<name>A0A6J4UM59_9BACT</name>
<sequence>MANYVVERYLPGITPEQLVAAAGNAKRTTAEMTREGTPVRYLRSTFIPGEEKCFCLFEGLSADAVKAANERAQIPFERVVEATHVASEDLS</sequence>
<evidence type="ECO:0000313" key="1">
    <source>
        <dbReference type="EMBL" id="CAA9554606.1"/>
    </source>
</evidence>
<dbReference type="InterPro" id="IPR042557">
    <property type="entry name" value="SCO4226"/>
</dbReference>
<dbReference type="Pfam" id="PF14026">
    <property type="entry name" value="SCO4226-like"/>
    <property type="match status" value="1"/>
</dbReference>
<reference evidence="1" key="1">
    <citation type="submission" date="2020-02" db="EMBL/GenBank/DDBJ databases">
        <authorList>
            <person name="Meier V. D."/>
        </authorList>
    </citation>
    <scope>NUCLEOTIDE SEQUENCE</scope>
    <source>
        <strain evidence="1">AVDCRST_MAG19</strain>
    </source>
</reference>
<proteinExistence type="predicted"/>
<dbReference type="AlphaFoldDB" id="A0A6J4UM59"/>
<dbReference type="InterPro" id="IPR025336">
    <property type="entry name" value="SCO4226-like"/>
</dbReference>
<accession>A0A6J4UM59</accession>
<gene>
    <name evidence="1" type="ORF">AVDCRST_MAG19-1113</name>
</gene>